<dbReference type="GeneID" id="78569924"/>
<dbReference type="PROSITE" id="PS51257">
    <property type="entry name" value="PROKAR_LIPOPROTEIN"/>
    <property type="match status" value="1"/>
</dbReference>
<feature type="compositionally biased region" description="Polar residues" evidence="1">
    <location>
        <begin position="273"/>
        <end position="284"/>
    </location>
</feature>
<feature type="compositionally biased region" description="Basic and acidic residues" evidence="1">
    <location>
        <begin position="236"/>
        <end position="245"/>
    </location>
</feature>
<accession>A0A379EYA2</accession>
<protein>
    <submittedName>
        <fullName evidence="3">Uncharacterized protein</fullName>
    </submittedName>
</protein>
<name>A0A379EYA2_9BACT</name>
<organism evidence="3 4">
    <name type="scientific">Prevotella pallens</name>
    <dbReference type="NCBI Taxonomy" id="60133"/>
    <lineage>
        <taxon>Bacteria</taxon>
        <taxon>Pseudomonadati</taxon>
        <taxon>Bacteroidota</taxon>
        <taxon>Bacteroidia</taxon>
        <taxon>Bacteroidales</taxon>
        <taxon>Prevotellaceae</taxon>
        <taxon>Prevotella</taxon>
    </lineage>
</organism>
<dbReference type="Proteomes" id="UP000254235">
    <property type="component" value="Unassembled WGS sequence"/>
</dbReference>
<sequence length="358" mass="40260">MKSKNIIWLSAIVATMSLTSCDSLLALNGGSSGVVYTSGGDVYNAGYGSDYGGRYAYSGIRYEDARRQALFLSDKMAYELGLNDAQYEAIYEINLDYLLNMRGENSIYGDYWARRNSDIFYVLNASQYNYFVNMDYFYRPVYWYDNTYAFSIYSRYDNPRYFYRSYPVYYDTYRGGRNLGEQSYYAGRFGRRTGQPVVINRNNGSFGSYGNNGSRVVQTPQNGSNSSRPSFGNQRRNNESVDRRSFGNTTIQGQPVGVQPQQMPQRSNNNSSFGGSRQGTTSQPSNFGGSFGRNNGSERTFSFGSESRRLETQPSNSGFNNNNSSRGSFGNSAPRPSMQPNQTIERPTQNSGSFGGHR</sequence>
<feature type="compositionally biased region" description="Low complexity" evidence="1">
    <location>
        <begin position="252"/>
        <end position="272"/>
    </location>
</feature>
<proteinExistence type="predicted"/>
<feature type="compositionally biased region" description="Low complexity" evidence="1">
    <location>
        <begin position="285"/>
        <end position="297"/>
    </location>
</feature>
<feature type="compositionally biased region" description="Polar residues" evidence="1">
    <location>
        <begin position="215"/>
        <end position="235"/>
    </location>
</feature>
<reference evidence="3 4" key="1">
    <citation type="submission" date="2018-06" db="EMBL/GenBank/DDBJ databases">
        <authorList>
            <consortium name="Pathogen Informatics"/>
            <person name="Doyle S."/>
        </authorList>
    </citation>
    <scope>NUCLEOTIDE SEQUENCE [LARGE SCALE GENOMIC DNA]</scope>
    <source>
        <strain evidence="3 4">NCTC13043</strain>
    </source>
</reference>
<dbReference type="OrthoDB" id="1068046at2"/>
<feature type="signal peptide" evidence="2">
    <location>
        <begin position="1"/>
        <end position="26"/>
    </location>
</feature>
<evidence type="ECO:0000313" key="4">
    <source>
        <dbReference type="Proteomes" id="UP000254235"/>
    </source>
</evidence>
<dbReference type="RefSeq" id="WP_115082698.1">
    <property type="nucleotide sequence ID" value="NZ_CAUPCI010000030.1"/>
</dbReference>
<feature type="compositionally biased region" description="Low complexity" evidence="1">
    <location>
        <begin position="202"/>
        <end position="214"/>
    </location>
</feature>
<feature type="chain" id="PRO_5016648466" evidence="2">
    <location>
        <begin position="27"/>
        <end position="358"/>
    </location>
</feature>
<feature type="compositionally biased region" description="Low complexity" evidence="1">
    <location>
        <begin position="315"/>
        <end position="332"/>
    </location>
</feature>
<gene>
    <name evidence="3" type="ORF">NCTC13043_00178</name>
</gene>
<dbReference type="EMBL" id="UGTP01000001">
    <property type="protein sequence ID" value="SUC11335.1"/>
    <property type="molecule type" value="Genomic_DNA"/>
</dbReference>
<feature type="compositionally biased region" description="Polar residues" evidence="1">
    <location>
        <begin position="338"/>
        <end position="352"/>
    </location>
</feature>
<evidence type="ECO:0000256" key="1">
    <source>
        <dbReference type="SAM" id="MobiDB-lite"/>
    </source>
</evidence>
<dbReference type="AlphaFoldDB" id="A0A379EYA2"/>
<feature type="region of interest" description="Disordered" evidence="1">
    <location>
        <begin position="200"/>
        <end position="358"/>
    </location>
</feature>
<evidence type="ECO:0000313" key="3">
    <source>
        <dbReference type="EMBL" id="SUC11335.1"/>
    </source>
</evidence>
<keyword evidence="2" id="KW-0732">Signal</keyword>
<evidence type="ECO:0000256" key="2">
    <source>
        <dbReference type="SAM" id="SignalP"/>
    </source>
</evidence>